<dbReference type="STRING" id="582692.SAMN05720606_106234"/>
<proteinExistence type="predicted"/>
<feature type="domain" description="HTH cro/C1-type" evidence="1">
    <location>
        <begin position="11"/>
        <end position="65"/>
    </location>
</feature>
<dbReference type="InterPro" id="IPR001387">
    <property type="entry name" value="Cro/C1-type_HTH"/>
</dbReference>
<dbReference type="Proteomes" id="UP000198538">
    <property type="component" value="Unassembled WGS sequence"/>
</dbReference>
<evidence type="ECO:0000313" key="3">
    <source>
        <dbReference type="Proteomes" id="UP000198538"/>
    </source>
</evidence>
<name>A0A1G5H5Y1_9BACL</name>
<reference evidence="3" key="1">
    <citation type="submission" date="2016-10" db="EMBL/GenBank/DDBJ databases">
        <authorList>
            <person name="Varghese N."/>
            <person name="Submissions S."/>
        </authorList>
    </citation>
    <scope>NUCLEOTIDE SEQUENCE [LARGE SCALE GENOMIC DNA]</scope>
    <source>
        <strain evidence="3">BL9</strain>
    </source>
</reference>
<dbReference type="SMART" id="SM00530">
    <property type="entry name" value="HTH_XRE"/>
    <property type="match status" value="1"/>
</dbReference>
<dbReference type="EMBL" id="FMVM01000006">
    <property type="protein sequence ID" value="SCY59186.1"/>
    <property type="molecule type" value="Genomic_DNA"/>
</dbReference>
<protein>
    <recommendedName>
        <fullName evidence="1">HTH cro/C1-type domain-containing protein</fullName>
    </recommendedName>
</protein>
<gene>
    <name evidence="2" type="ORF">SAMN05720606_106234</name>
</gene>
<dbReference type="AlphaFoldDB" id="A0A1G5H5Y1"/>
<evidence type="ECO:0000259" key="1">
    <source>
        <dbReference type="PROSITE" id="PS50943"/>
    </source>
</evidence>
<keyword evidence="3" id="KW-1185">Reference proteome</keyword>
<dbReference type="SUPFAM" id="SSF47413">
    <property type="entry name" value="lambda repressor-like DNA-binding domains"/>
    <property type="match status" value="1"/>
</dbReference>
<dbReference type="RefSeq" id="WP_090918904.1">
    <property type="nucleotide sequence ID" value="NZ_FMVM01000006.1"/>
</dbReference>
<dbReference type="GO" id="GO:0003677">
    <property type="term" value="F:DNA binding"/>
    <property type="evidence" value="ECO:0007669"/>
    <property type="project" value="InterPro"/>
</dbReference>
<sequence length="464" mass="54057">MEPATTIRSTIEDYIRKQGYTLQYFADISGVNAGTLSAIIKGTRPIAMAQLDLITQGMNLEEGYFYETYGGECFVESAPHWRRLEPFLQRCAELDKLDCIQRVIQQVTDDRSYISELFEMAEGMLERGQQQAARMLYECVAECEKYQHSERLALCQYRIFTLSLGQNQHDNLRAAVHFEPYINRLDEERQLDAIKDLANTYASLRYWDKSFSLADDLGRKAEIIQSYTKKKISKENRVTAYPLFVYQAYSNLLKANACEWKGEYTDALVYTKKNVDLAKTPNPSDEDMIYINMFNRWTEVNTYLYNLMMGDKEVLPIYVAWIEQNEEETLTALVKIIEAANNFDMDIDHIILKFDNSINSMFSDTASTEGHNEQIKNDQYSKLLFELAMYHFNRERYAEGMQKLVTCLSSAIRINNSNDIIQCVALFERYRSFASQEVEVTYHNLMEEVNSYYEIKKNHGYTLV</sequence>
<accession>A0A1G5H5Y1</accession>
<dbReference type="InterPro" id="IPR010982">
    <property type="entry name" value="Lambda_DNA-bd_dom_sf"/>
</dbReference>
<dbReference type="PROSITE" id="PS50943">
    <property type="entry name" value="HTH_CROC1"/>
    <property type="match status" value="1"/>
</dbReference>
<organism evidence="2 3">
    <name type="scientific">Paenibacillus polysaccharolyticus</name>
    <dbReference type="NCBI Taxonomy" id="582692"/>
    <lineage>
        <taxon>Bacteria</taxon>
        <taxon>Bacillati</taxon>
        <taxon>Bacillota</taxon>
        <taxon>Bacilli</taxon>
        <taxon>Bacillales</taxon>
        <taxon>Paenibacillaceae</taxon>
        <taxon>Paenibacillus</taxon>
    </lineage>
</organism>
<evidence type="ECO:0000313" key="2">
    <source>
        <dbReference type="EMBL" id="SCY59186.1"/>
    </source>
</evidence>